<organism evidence="1 2">
    <name type="scientific">Euroglyphus maynei</name>
    <name type="common">Mayne's house dust mite</name>
    <dbReference type="NCBI Taxonomy" id="6958"/>
    <lineage>
        <taxon>Eukaryota</taxon>
        <taxon>Metazoa</taxon>
        <taxon>Ecdysozoa</taxon>
        <taxon>Arthropoda</taxon>
        <taxon>Chelicerata</taxon>
        <taxon>Arachnida</taxon>
        <taxon>Acari</taxon>
        <taxon>Acariformes</taxon>
        <taxon>Sarcoptiformes</taxon>
        <taxon>Astigmata</taxon>
        <taxon>Psoroptidia</taxon>
        <taxon>Analgoidea</taxon>
        <taxon>Pyroglyphidae</taxon>
        <taxon>Pyroglyphinae</taxon>
        <taxon>Euroglyphus</taxon>
    </lineage>
</organism>
<keyword evidence="2" id="KW-1185">Reference proteome</keyword>
<dbReference type="EMBL" id="MUJZ01051257">
    <property type="protein sequence ID" value="OTF73512.1"/>
    <property type="molecule type" value="Genomic_DNA"/>
</dbReference>
<protein>
    <submittedName>
        <fullName evidence="1">Uncharacterized protein</fullName>
    </submittedName>
</protein>
<accession>A0A1Y3AYC6</accession>
<gene>
    <name evidence="1" type="ORF">BLA29_015412</name>
</gene>
<proteinExistence type="predicted"/>
<reference evidence="1 2" key="1">
    <citation type="submission" date="2017-03" db="EMBL/GenBank/DDBJ databases">
        <title>Genome Survey of Euroglyphus maynei.</title>
        <authorList>
            <person name="Arlian L.G."/>
            <person name="Morgan M.S."/>
            <person name="Rider S.D."/>
        </authorList>
    </citation>
    <scope>NUCLEOTIDE SEQUENCE [LARGE SCALE GENOMIC DNA]</scope>
    <source>
        <strain evidence="1">Arlian Lab</strain>
        <tissue evidence="1">Whole body</tissue>
    </source>
</reference>
<evidence type="ECO:0000313" key="1">
    <source>
        <dbReference type="EMBL" id="OTF73512.1"/>
    </source>
</evidence>
<sequence>MFPSPLNKFSRADS</sequence>
<comment type="caution">
    <text evidence="1">The sequence shown here is derived from an EMBL/GenBank/DDBJ whole genome shotgun (WGS) entry which is preliminary data.</text>
</comment>
<dbReference type="Proteomes" id="UP000194236">
    <property type="component" value="Unassembled WGS sequence"/>
</dbReference>
<name>A0A1Y3AYC6_EURMA</name>
<evidence type="ECO:0000313" key="2">
    <source>
        <dbReference type="Proteomes" id="UP000194236"/>
    </source>
</evidence>